<accession>A0A402AF91</accession>
<gene>
    <name evidence="1" type="ORF">KDK_15560</name>
</gene>
<proteinExistence type="predicted"/>
<reference evidence="2" key="1">
    <citation type="submission" date="2018-12" db="EMBL/GenBank/DDBJ databases">
        <title>Tengunoibacter tsumagoiensis gen. nov., sp. nov., Dictyobacter kobayashii sp. nov., D. alpinus sp. nov., and D. joshuensis sp. nov. and description of Dictyobacteraceae fam. nov. within the order Ktedonobacterales isolated from Tengu-no-mugimeshi.</title>
        <authorList>
            <person name="Wang C.M."/>
            <person name="Zheng Y."/>
            <person name="Sakai Y."/>
            <person name="Toyoda A."/>
            <person name="Minakuchi Y."/>
            <person name="Abe K."/>
            <person name="Yokota A."/>
            <person name="Yabe S."/>
        </authorList>
    </citation>
    <scope>NUCLEOTIDE SEQUENCE [LARGE SCALE GENOMIC DNA]</scope>
    <source>
        <strain evidence="2">Uno11</strain>
    </source>
</reference>
<comment type="caution">
    <text evidence="1">The sequence shown here is derived from an EMBL/GenBank/DDBJ whole genome shotgun (WGS) entry which is preliminary data.</text>
</comment>
<evidence type="ECO:0000313" key="1">
    <source>
        <dbReference type="EMBL" id="GCE17756.1"/>
    </source>
</evidence>
<dbReference type="AlphaFoldDB" id="A0A402AF91"/>
<evidence type="ECO:0000313" key="2">
    <source>
        <dbReference type="Proteomes" id="UP000287188"/>
    </source>
</evidence>
<keyword evidence="2" id="KW-1185">Reference proteome</keyword>
<sequence>MHKVRMQVKIDQPGMQVKIDQPEPERFPGWAVFPMEDARAQPLPRMIERHCWR</sequence>
<organism evidence="1 2">
    <name type="scientific">Dictyobacter kobayashii</name>
    <dbReference type="NCBI Taxonomy" id="2014872"/>
    <lineage>
        <taxon>Bacteria</taxon>
        <taxon>Bacillati</taxon>
        <taxon>Chloroflexota</taxon>
        <taxon>Ktedonobacteria</taxon>
        <taxon>Ktedonobacterales</taxon>
        <taxon>Dictyobacteraceae</taxon>
        <taxon>Dictyobacter</taxon>
    </lineage>
</organism>
<dbReference type="EMBL" id="BIFS01000001">
    <property type="protein sequence ID" value="GCE17756.1"/>
    <property type="molecule type" value="Genomic_DNA"/>
</dbReference>
<protein>
    <submittedName>
        <fullName evidence="1">Uncharacterized protein</fullName>
    </submittedName>
</protein>
<dbReference type="Proteomes" id="UP000287188">
    <property type="component" value="Unassembled WGS sequence"/>
</dbReference>
<name>A0A402AF91_9CHLR</name>